<dbReference type="InterPro" id="IPR026004">
    <property type="entry name" value="Septum_form"/>
</dbReference>
<feature type="chain" id="PRO_5014646358" description="Septum formation-related domain-containing protein" evidence="1">
    <location>
        <begin position="23"/>
        <end position="177"/>
    </location>
</feature>
<organism evidence="3 4">
    <name type="scientific">Corynebacterium xerosis</name>
    <dbReference type="NCBI Taxonomy" id="1725"/>
    <lineage>
        <taxon>Bacteria</taxon>
        <taxon>Bacillati</taxon>
        <taxon>Actinomycetota</taxon>
        <taxon>Actinomycetes</taxon>
        <taxon>Mycobacteriales</taxon>
        <taxon>Corynebacteriaceae</taxon>
        <taxon>Corynebacterium</taxon>
    </lineage>
</organism>
<proteinExistence type="predicted"/>
<dbReference type="RefSeq" id="WP_102212385.1">
    <property type="nucleotide sequence ID" value="NZ_PNHF01000007.1"/>
</dbReference>
<keyword evidence="1" id="KW-0732">Signal</keyword>
<dbReference type="AlphaFoldDB" id="A0A2N6T064"/>
<feature type="domain" description="Septum formation-related" evidence="2">
    <location>
        <begin position="51"/>
        <end position="159"/>
    </location>
</feature>
<evidence type="ECO:0000313" key="3">
    <source>
        <dbReference type="EMBL" id="PMC62719.1"/>
    </source>
</evidence>
<accession>A0A2N6T064</accession>
<evidence type="ECO:0000259" key="2">
    <source>
        <dbReference type="Pfam" id="PF13845"/>
    </source>
</evidence>
<comment type="caution">
    <text evidence="3">The sequence shown here is derived from an EMBL/GenBank/DDBJ whole genome shotgun (WGS) entry which is preliminary data.</text>
</comment>
<name>A0A2N6T064_9CORY</name>
<dbReference type="Pfam" id="PF13845">
    <property type="entry name" value="Septum_form"/>
    <property type="match status" value="1"/>
</dbReference>
<dbReference type="Proteomes" id="UP000235363">
    <property type="component" value="Unassembled WGS sequence"/>
</dbReference>
<protein>
    <recommendedName>
        <fullName evidence="2">Septum formation-related domain-containing protein</fullName>
    </recommendedName>
</protein>
<dbReference type="EMBL" id="PNHF01000007">
    <property type="protein sequence ID" value="PMC62719.1"/>
    <property type="molecule type" value="Genomic_DNA"/>
</dbReference>
<evidence type="ECO:0000313" key="4">
    <source>
        <dbReference type="Proteomes" id="UP000235363"/>
    </source>
</evidence>
<evidence type="ECO:0000256" key="1">
    <source>
        <dbReference type="SAM" id="SignalP"/>
    </source>
</evidence>
<reference evidence="3 4" key="1">
    <citation type="submission" date="2017-09" db="EMBL/GenBank/DDBJ databases">
        <title>Bacterial strain isolated from the female urinary microbiota.</title>
        <authorList>
            <person name="Thomas-White K."/>
            <person name="Kumar N."/>
            <person name="Forster S."/>
            <person name="Putonti C."/>
            <person name="Lawley T."/>
            <person name="Wolfe A.J."/>
        </authorList>
    </citation>
    <scope>NUCLEOTIDE SEQUENCE [LARGE SCALE GENOMIC DNA]</scope>
    <source>
        <strain evidence="3 4">UMB0908</strain>
    </source>
</reference>
<dbReference type="PROSITE" id="PS51257">
    <property type="entry name" value="PROKAR_LIPOPROTEIN"/>
    <property type="match status" value="1"/>
</dbReference>
<feature type="signal peptide" evidence="1">
    <location>
        <begin position="1"/>
        <end position="22"/>
    </location>
</feature>
<sequence>MKTTLHRTIAAIACVALPMAVASCGAVEDIRNGVDVAEITEGAKELADAAASQTGSADSDSTHHSKLEIGDCVLGGAGIMVDDVDLVDCTEPHNAELFHVFDVDLPEYDMNLVAEEAERGCSAEFAAFVGVPADSSSLGLTWFEPTVGSWIDGDREVMCFVEDSAGGLTGTMRGANR</sequence>
<gene>
    <name evidence="3" type="ORF">CJ204_04300</name>
</gene>